<dbReference type="SUPFAM" id="SSF55874">
    <property type="entry name" value="ATPase domain of HSP90 chaperone/DNA topoisomerase II/histidine kinase"/>
    <property type="match status" value="1"/>
</dbReference>
<dbReference type="Proteomes" id="UP000033934">
    <property type="component" value="Unassembled WGS sequence"/>
</dbReference>
<accession>A0A0G0LQW2</accession>
<dbReference type="Pfam" id="PF02518">
    <property type="entry name" value="HATPase_c"/>
    <property type="match status" value="1"/>
</dbReference>
<dbReference type="InterPro" id="IPR003594">
    <property type="entry name" value="HATPase_dom"/>
</dbReference>
<dbReference type="AlphaFoldDB" id="A0A0G0LQW2"/>
<dbReference type="InterPro" id="IPR036890">
    <property type="entry name" value="HATPase_C_sf"/>
</dbReference>
<dbReference type="Gene3D" id="3.30.565.10">
    <property type="entry name" value="Histidine kinase-like ATPase, C-terminal domain"/>
    <property type="match status" value="1"/>
</dbReference>
<feature type="domain" description="Histidine kinase/HSP90-like ATPase" evidence="1">
    <location>
        <begin position="51"/>
        <end position="170"/>
    </location>
</feature>
<comment type="caution">
    <text evidence="2">The sequence shown here is derived from an EMBL/GenBank/DDBJ whole genome shotgun (WGS) entry which is preliminary data.</text>
</comment>
<sequence length="184" mass="20341">MSNHEVANLINSYLSLTRKMIDIQQNRAQTIEKVAIAWESQFGPVSGDLQRILGYIIPELFDNIEQHSKASAVEIFHLKDDKFLTFLVIDNGITISKSLKAGIAEAVKGKSSKKDQGRGFGLPSILSLVCNLGGRLIIISGNDIFTYNESEDCLNCNNFQGTIVGINFPLTLKCNSKLFYKLIG</sequence>
<gene>
    <name evidence="2" type="ORF">UT11_C0007G0012</name>
</gene>
<dbReference type="EMBL" id="LBVO01000007">
    <property type="protein sequence ID" value="KKQ90370.1"/>
    <property type="molecule type" value="Genomic_DNA"/>
</dbReference>
<evidence type="ECO:0000313" key="2">
    <source>
        <dbReference type="EMBL" id="KKQ90370.1"/>
    </source>
</evidence>
<proteinExistence type="predicted"/>
<name>A0A0G0LQW2_9BACT</name>
<protein>
    <recommendedName>
        <fullName evidence="1">Histidine kinase/HSP90-like ATPase domain-containing protein</fullName>
    </recommendedName>
</protein>
<organism evidence="2 3">
    <name type="scientific">Berkelbacteria bacterium GW2011_GWA2_38_9</name>
    <dbReference type="NCBI Taxonomy" id="1618334"/>
    <lineage>
        <taxon>Bacteria</taxon>
        <taxon>Candidatus Berkelbacteria</taxon>
    </lineage>
</organism>
<reference evidence="2 3" key="1">
    <citation type="journal article" date="2015" name="Nature">
        <title>rRNA introns, odd ribosomes, and small enigmatic genomes across a large radiation of phyla.</title>
        <authorList>
            <person name="Brown C.T."/>
            <person name="Hug L.A."/>
            <person name="Thomas B.C."/>
            <person name="Sharon I."/>
            <person name="Castelle C.J."/>
            <person name="Singh A."/>
            <person name="Wilkins M.J."/>
            <person name="Williams K.H."/>
            <person name="Banfield J.F."/>
        </authorList>
    </citation>
    <scope>NUCLEOTIDE SEQUENCE [LARGE SCALE GENOMIC DNA]</scope>
</reference>
<evidence type="ECO:0000313" key="3">
    <source>
        <dbReference type="Proteomes" id="UP000033934"/>
    </source>
</evidence>
<evidence type="ECO:0000259" key="1">
    <source>
        <dbReference type="Pfam" id="PF02518"/>
    </source>
</evidence>